<dbReference type="GO" id="GO:0005634">
    <property type="term" value="C:nucleus"/>
    <property type="evidence" value="ECO:0007669"/>
    <property type="project" value="TreeGrafter"/>
</dbReference>
<feature type="domain" description="MAGE" evidence="2">
    <location>
        <begin position="71"/>
        <end position="282"/>
    </location>
</feature>
<dbReference type="RefSeq" id="XP_047737670.1">
    <property type="nucleotide sequence ID" value="XM_047881714.1"/>
</dbReference>
<keyword evidence="3" id="KW-1185">Reference proteome</keyword>
<protein>
    <submittedName>
        <fullName evidence="4 5">Non-structural maintenance of chromosomes element 3 homolog</fullName>
    </submittedName>
</protein>
<dbReference type="Gene3D" id="1.10.10.1200">
    <property type="entry name" value="MAGE homology domain, winged helix WH1 motif"/>
    <property type="match status" value="1"/>
</dbReference>
<gene>
    <name evidence="4 5 6 7" type="primary">LOC108675970</name>
</gene>
<dbReference type="RefSeq" id="XP_047737668.1">
    <property type="nucleotide sequence ID" value="XM_047881712.1"/>
</dbReference>
<dbReference type="Pfam" id="PF01454">
    <property type="entry name" value="MAGE"/>
    <property type="match status" value="1"/>
</dbReference>
<dbReference type="KEGG" id="hazt:108675970"/>
<evidence type="ECO:0000259" key="2">
    <source>
        <dbReference type="PROSITE" id="PS50838"/>
    </source>
</evidence>
<feature type="compositionally biased region" description="Low complexity" evidence="1">
    <location>
        <begin position="20"/>
        <end position="32"/>
    </location>
</feature>
<dbReference type="Gene3D" id="1.10.10.1210">
    <property type="entry name" value="MAGE homology domain, winged helix WH2 motif"/>
    <property type="match status" value="1"/>
</dbReference>
<dbReference type="RefSeq" id="XP_047737669.1">
    <property type="nucleotide sequence ID" value="XM_047881713.1"/>
</dbReference>
<feature type="compositionally biased region" description="Low complexity" evidence="1">
    <location>
        <begin position="1"/>
        <end position="10"/>
    </location>
</feature>
<evidence type="ECO:0000313" key="7">
    <source>
        <dbReference type="RefSeq" id="XP_047737670.1"/>
    </source>
</evidence>
<dbReference type="InterPro" id="IPR002190">
    <property type="entry name" value="MHD_dom"/>
</dbReference>
<reference evidence="4 5" key="1">
    <citation type="submission" date="2025-04" db="UniProtKB">
        <authorList>
            <consortium name="RefSeq"/>
        </authorList>
    </citation>
    <scope>IDENTIFICATION</scope>
    <source>
        <tissue evidence="4 5">Whole organism</tissue>
    </source>
</reference>
<dbReference type="Proteomes" id="UP000694843">
    <property type="component" value="Unplaced"/>
</dbReference>
<name>A0A8B7P3A5_HYAAZ</name>
<dbReference type="SMART" id="SM01373">
    <property type="entry name" value="MAGE"/>
    <property type="match status" value="1"/>
</dbReference>
<accession>A0A8B7P3A5</accession>
<organism evidence="3 4">
    <name type="scientific">Hyalella azteca</name>
    <name type="common">Amphipod</name>
    <dbReference type="NCBI Taxonomy" id="294128"/>
    <lineage>
        <taxon>Eukaryota</taxon>
        <taxon>Metazoa</taxon>
        <taxon>Ecdysozoa</taxon>
        <taxon>Arthropoda</taxon>
        <taxon>Crustacea</taxon>
        <taxon>Multicrustacea</taxon>
        <taxon>Malacostraca</taxon>
        <taxon>Eumalacostraca</taxon>
        <taxon>Peracarida</taxon>
        <taxon>Amphipoda</taxon>
        <taxon>Senticaudata</taxon>
        <taxon>Talitrida</taxon>
        <taxon>Talitroidea</taxon>
        <taxon>Hyalellidae</taxon>
        <taxon>Hyalella</taxon>
    </lineage>
</organism>
<dbReference type="OrthoDB" id="205198at2759"/>
<dbReference type="InterPro" id="IPR041898">
    <property type="entry name" value="MAGE_WH1"/>
</dbReference>
<dbReference type="PANTHER" id="PTHR11736">
    <property type="entry name" value="MELANOMA-ASSOCIATED ANTIGEN MAGE ANTIGEN"/>
    <property type="match status" value="1"/>
</dbReference>
<dbReference type="OMA" id="EENLWPH"/>
<dbReference type="GeneID" id="108675970"/>
<dbReference type="AlphaFoldDB" id="A0A8B7P3A5"/>
<evidence type="ECO:0000313" key="4">
    <source>
        <dbReference type="RefSeq" id="XP_018019516.1"/>
    </source>
</evidence>
<evidence type="ECO:0000313" key="5">
    <source>
        <dbReference type="RefSeq" id="XP_047737668.1"/>
    </source>
</evidence>
<dbReference type="InterPro" id="IPR037445">
    <property type="entry name" value="MAGE"/>
</dbReference>
<feature type="compositionally biased region" description="Polar residues" evidence="1">
    <location>
        <begin position="39"/>
        <end position="52"/>
    </location>
</feature>
<dbReference type="PROSITE" id="PS50838">
    <property type="entry name" value="MAGE"/>
    <property type="match status" value="1"/>
</dbReference>
<dbReference type="RefSeq" id="XP_018019516.1">
    <property type="nucleotide sequence ID" value="XM_018164027.2"/>
</dbReference>
<evidence type="ECO:0000313" key="6">
    <source>
        <dbReference type="RefSeq" id="XP_047737669.1"/>
    </source>
</evidence>
<evidence type="ECO:0000256" key="1">
    <source>
        <dbReference type="SAM" id="MobiDB-lite"/>
    </source>
</evidence>
<feature type="region of interest" description="Disordered" evidence="1">
    <location>
        <begin position="1"/>
        <end position="61"/>
    </location>
</feature>
<dbReference type="InterPro" id="IPR041899">
    <property type="entry name" value="MAGE_WH2"/>
</dbReference>
<evidence type="ECO:0000313" key="3">
    <source>
        <dbReference type="Proteomes" id="UP000694843"/>
    </source>
</evidence>
<sequence>MLIETSSSEESSSEEEYVPRSTGQRSSSQGTSRGKGRLSQGSSQQASQTERGSISQASSSQASTDVSQAELARCAGLVANYFLAAECKKVPVKRSDLTKVVGKQHSRRLPVIVQQASSMLEKVFGYKIHELGQRKASYILLNKLAPPINCTTGPDSNTNDADDADQDRDQSALLGMADEPGNESDGLMFVILAVIFMMGGVVEEVTLLSFLKCLGVYVESADSHPVFGSCKKLLDDLVRQDFLEVLVQKDVEPPRKDYSWGERAHLQLCKRTLLQFVCKIYGGGMRPEDWTDHWSKIVSSTSGGGNSAESMDVDTS</sequence>
<dbReference type="CTD" id="40860"/>
<dbReference type="FunFam" id="1.10.10.1210:FF:000001">
    <property type="entry name" value="melanoma-associated antigen D1"/>
    <property type="match status" value="1"/>
</dbReference>
<dbReference type="PANTHER" id="PTHR11736:SF14">
    <property type="entry name" value="NSE3 HOMOLOG, SMC5-SMC6 COMPLEX COMPONENT"/>
    <property type="match status" value="1"/>
</dbReference>
<proteinExistence type="predicted"/>